<dbReference type="PANTHER" id="PTHR43135:SF3">
    <property type="entry name" value="ALPHA-D-RIBOSE 1-METHYLPHOSPHONATE 5-TRIPHOSPHATE DIPHOSPHATASE"/>
    <property type="match status" value="1"/>
</dbReference>
<dbReference type="InterPro" id="IPR011059">
    <property type="entry name" value="Metal-dep_hydrolase_composite"/>
</dbReference>
<dbReference type="RefSeq" id="WP_026637717.1">
    <property type="nucleotide sequence ID" value="NZ_CP140152.1"/>
</dbReference>
<dbReference type="InterPro" id="IPR057744">
    <property type="entry name" value="OTAase-like"/>
</dbReference>
<evidence type="ECO:0000256" key="1">
    <source>
        <dbReference type="SAM" id="SignalP"/>
    </source>
</evidence>
<dbReference type="SUPFAM" id="SSF51338">
    <property type="entry name" value="Composite domain of metallo-dependent hydrolases"/>
    <property type="match status" value="1"/>
</dbReference>
<keyword evidence="1" id="KW-0732">Signal</keyword>
<dbReference type="Proteomes" id="UP001326110">
    <property type="component" value="Chromosome"/>
</dbReference>
<dbReference type="Pfam" id="PF01979">
    <property type="entry name" value="Amidohydro_1"/>
    <property type="match status" value="1"/>
</dbReference>
<sequence length="431" mass="44823">MKSKSLPLTALAAALLCWSCAAAAKDVVIHAGHLIDAVSGKVADKMSILVTDDRITAVQSGFVTPAGAEIVDLSQATVLPGLIDCHVHMSFGVIGEGGGLAQRFTTTSSDTAFRTAAAATRMLDLGFTSLRDLGTETEVIVGLKRAINSGVIPGPRMYVSGMYLGPTGGHSDKRNGLDPELDHAHWDASVIDGPDEAVKAVRRLHREGADLVKIMPSGGVLSINDDPKRTTMTDAEVSAVVTTAHALGMKVAAHAHGKGAIDQASRLGADSVEHVTFGEPDSYQLMKKNGTYFVPTLLVANRGLKLAIEHPERLPPSSAAKAKIVAPGTIKNAGVAYRAGVKMAFGTDQTGGNGEEFALLVQAGITPMDAILMATRNAADLIGAAQDIGSIAPGRYADIIAVKGDPIANIRTLEKVSFVMKGGKVVKPLAD</sequence>
<dbReference type="PANTHER" id="PTHR43135">
    <property type="entry name" value="ALPHA-D-RIBOSE 1-METHYLPHOSPHONATE 5-TRIPHOSPHATE DIPHOSPHATASE"/>
    <property type="match status" value="1"/>
</dbReference>
<dbReference type="InterPro" id="IPR006680">
    <property type="entry name" value="Amidohydro-rel"/>
</dbReference>
<feature type="signal peptide" evidence="1">
    <location>
        <begin position="1"/>
        <end position="24"/>
    </location>
</feature>
<dbReference type="EMBL" id="CP140152">
    <property type="protein sequence ID" value="WQH04548.1"/>
    <property type="molecule type" value="Genomic_DNA"/>
</dbReference>
<feature type="domain" description="Amidohydrolase-related" evidence="2">
    <location>
        <begin position="77"/>
        <end position="426"/>
    </location>
</feature>
<dbReference type="SUPFAM" id="SSF51556">
    <property type="entry name" value="Metallo-dependent hydrolases"/>
    <property type="match status" value="1"/>
</dbReference>
<gene>
    <name evidence="3" type="ORF">SR858_26510</name>
</gene>
<dbReference type="InterPro" id="IPR032466">
    <property type="entry name" value="Metal_Hydrolase"/>
</dbReference>
<evidence type="ECO:0000259" key="2">
    <source>
        <dbReference type="Pfam" id="PF01979"/>
    </source>
</evidence>
<dbReference type="GeneID" id="43165772"/>
<dbReference type="Gene3D" id="2.30.40.10">
    <property type="entry name" value="Urease, subunit C, domain 1"/>
    <property type="match status" value="1"/>
</dbReference>
<reference evidence="3 4" key="1">
    <citation type="submission" date="2023-11" db="EMBL/GenBank/DDBJ databases">
        <title>MicrobeMod: A computational toolkit for identifying prokaryotic methylation and restriction-modification with nanopore sequencing.</title>
        <authorList>
            <person name="Crits-Christoph A."/>
            <person name="Kang S.C."/>
            <person name="Lee H."/>
            <person name="Ostrov N."/>
        </authorList>
    </citation>
    <scope>NUCLEOTIDE SEQUENCE [LARGE SCALE GENOMIC DNA]</scope>
    <source>
        <strain evidence="3 4">ATCC 25935</strain>
    </source>
</reference>
<keyword evidence="4" id="KW-1185">Reference proteome</keyword>
<feature type="chain" id="PRO_5047510733" evidence="1">
    <location>
        <begin position="25"/>
        <end position="431"/>
    </location>
</feature>
<proteinExistence type="predicted"/>
<dbReference type="InterPro" id="IPR051781">
    <property type="entry name" value="Metallo-dep_Hydrolase"/>
</dbReference>
<dbReference type="Gene3D" id="3.20.20.140">
    <property type="entry name" value="Metal-dependent hydrolases"/>
    <property type="match status" value="1"/>
</dbReference>
<evidence type="ECO:0000313" key="3">
    <source>
        <dbReference type="EMBL" id="WQH04548.1"/>
    </source>
</evidence>
<organism evidence="3 4">
    <name type="scientific">Duganella zoogloeoides</name>
    <dbReference type="NCBI Taxonomy" id="75659"/>
    <lineage>
        <taxon>Bacteria</taxon>
        <taxon>Pseudomonadati</taxon>
        <taxon>Pseudomonadota</taxon>
        <taxon>Betaproteobacteria</taxon>
        <taxon>Burkholderiales</taxon>
        <taxon>Oxalobacteraceae</taxon>
        <taxon>Telluria group</taxon>
        <taxon>Duganella</taxon>
    </lineage>
</organism>
<accession>A0ABZ0XYK6</accession>
<evidence type="ECO:0000313" key="4">
    <source>
        <dbReference type="Proteomes" id="UP001326110"/>
    </source>
</evidence>
<protein>
    <submittedName>
        <fullName evidence="3">Amidohydrolase family protein</fullName>
    </submittedName>
</protein>
<dbReference type="CDD" id="cd01299">
    <property type="entry name" value="Met_dep_hydrolase_A"/>
    <property type="match status" value="1"/>
</dbReference>
<name>A0ABZ0XYK6_9BURK</name>